<keyword evidence="2" id="KW-1185">Reference proteome</keyword>
<comment type="caution">
    <text evidence="1">The sequence shown here is derived from an EMBL/GenBank/DDBJ whole genome shotgun (WGS) entry which is preliminary data.</text>
</comment>
<name>A0ABT7C2M4_9CYAN</name>
<dbReference type="EMBL" id="JAQOSQ010000030">
    <property type="protein sequence ID" value="MDJ1185302.1"/>
    <property type="molecule type" value="Genomic_DNA"/>
</dbReference>
<protein>
    <submittedName>
        <fullName evidence="1">Uncharacterized protein</fullName>
    </submittedName>
</protein>
<organism evidence="1 2">
    <name type="scientific">Roseofilum casamattae BLCC-M143</name>
    <dbReference type="NCBI Taxonomy" id="3022442"/>
    <lineage>
        <taxon>Bacteria</taxon>
        <taxon>Bacillati</taxon>
        <taxon>Cyanobacteriota</taxon>
        <taxon>Cyanophyceae</taxon>
        <taxon>Desertifilales</taxon>
        <taxon>Desertifilaceae</taxon>
        <taxon>Roseofilum</taxon>
        <taxon>Roseofilum casamattae</taxon>
    </lineage>
</organism>
<dbReference type="Proteomes" id="UP001232992">
    <property type="component" value="Unassembled WGS sequence"/>
</dbReference>
<reference evidence="1 2" key="1">
    <citation type="submission" date="2023-01" db="EMBL/GenBank/DDBJ databases">
        <title>Novel diversity within Roseofilum (Cyanobacteria; Desertifilaceae) from marine benthic mats with descriptions of four novel species.</title>
        <authorList>
            <person name="Wang Y."/>
            <person name="Berthold D.E."/>
            <person name="Hu J."/>
            <person name="Lefler F.W."/>
            <person name="Laughinghouse H.D. IV."/>
        </authorList>
    </citation>
    <scope>NUCLEOTIDE SEQUENCE [LARGE SCALE GENOMIC DNA]</scope>
    <source>
        <strain evidence="1 2">BLCC-M143</strain>
    </source>
</reference>
<dbReference type="RefSeq" id="WP_283759946.1">
    <property type="nucleotide sequence ID" value="NZ_JAQOSQ010000030.1"/>
</dbReference>
<evidence type="ECO:0000313" key="2">
    <source>
        <dbReference type="Proteomes" id="UP001232992"/>
    </source>
</evidence>
<gene>
    <name evidence="1" type="ORF">PMH09_19115</name>
</gene>
<accession>A0ABT7C2M4</accession>
<evidence type="ECO:0000313" key="1">
    <source>
        <dbReference type="EMBL" id="MDJ1185302.1"/>
    </source>
</evidence>
<proteinExistence type="predicted"/>
<sequence>MNKQTLVAALEAEVTKPGRGPEEIIFLRLLKQVWEVDWTVAPYEVWTRMMKWDIPYFLEFMRADVGDEREENQLIIDWITSRIAMEGRDKGGSWKRQVCDLIDQMNRLRETVKRQS</sequence>